<evidence type="ECO:0000313" key="7">
    <source>
        <dbReference type="Proteomes" id="UP000001646"/>
    </source>
</evidence>
<dbReference type="InterPro" id="IPR031802">
    <property type="entry name" value="FAM193_C"/>
</dbReference>
<feature type="domain" description="FAM193 C-terminal" evidence="5">
    <location>
        <begin position="1042"/>
        <end position="1097"/>
    </location>
</feature>
<dbReference type="Pfam" id="PF15914">
    <property type="entry name" value="FAM193_C"/>
    <property type="match status" value="1"/>
</dbReference>
<gene>
    <name evidence="6" type="primary">fam193a</name>
</gene>
<accession>G1KA90</accession>
<feature type="region of interest" description="Disordered" evidence="4">
    <location>
        <begin position="144"/>
        <end position="167"/>
    </location>
</feature>
<dbReference type="HOGENOM" id="CLU_003730_0_0_1"/>
<reference evidence="6" key="3">
    <citation type="submission" date="2025-09" db="UniProtKB">
        <authorList>
            <consortium name="Ensembl"/>
        </authorList>
    </citation>
    <scope>IDENTIFICATION</scope>
</reference>
<reference evidence="6" key="2">
    <citation type="submission" date="2025-08" db="UniProtKB">
        <authorList>
            <consortium name="Ensembl"/>
        </authorList>
    </citation>
    <scope>IDENTIFICATION</scope>
</reference>
<feature type="compositionally biased region" description="Basic residues" evidence="4">
    <location>
        <begin position="739"/>
        <end position="748"/>
    </location>
</feature>
<feature type="region of interest" description="Disordered" evidence="4">
    <location>
        <begin position="620"/>
        <end position="656"/>
    </location>
</feature>
<feature type="region of interest" description="Disordered" evidence="4">
    <location>
        <begin position="994"/>
        <end position="1017"/>
    </location>
</feature>
<feature type="region of interest" description="Disordered" evidence="4">
    <location>
        <begin position="730"/>
        <end position="810"/>
    </location>
</feature>
<dbReference type="Ensembl" id="ENSACAT00000002070.4">
    <property type="protein sequence ID" value="ENSACAP00000002022.3"/>
    <property type="gene ID" value="ENSACAG00000002137.4"/>
</dbReference>
<keyword evidence="2" id="KW-0597">Phosphoprotein</keyword>
<evidence type="ECO:0000313" key="6">
    <source>
        <dbReference type="Ensembl" id="ENSACAP00000002022.3"/>
    </source>
</evidence>
<keyword evidence="7" id="KW-1185">Reference proteome</keyword>
<evidence type="ECO:0000256" key="2">
    <source>
        <dbReference type="ARBA" id="ARBA00022553"/>
    </source>
</evidence>
<protein>
    <recommendedName>
        <fullName evidence="5">FAM193 C-terminal domain-containing protein</fullName>
    </recommendedName>
</protein>
<feature type="region of interest" description="Disordered" evidence="4">
    <location>
        <begin position="529"/>
        <end position="570"/>
    </location>
</feature>
<feature type="compositionally biased region" description="Low complexity" evidence="4">
    <location>
        <begin position="539"/>
        <end position="558"/>
    </location>
</feature>
<feature type="region of interest" description="Disordered" evidence="4">
    <location>
        <begin position="234"/>
        <end position="296"/>
    </location>
</feature>
<dbReference type="AlphaFoldDB" id="G1KA90"/>
<feature type="compositionally biased region" description="Low complexity" evidence="4">
    <location>
        <begin position="643"/>
        <end position="652"/>
    </location>
</feature>
<feature type="compositionally biased region" description="Basic and acidic residues" evidence="4">
    <location>
        <begin position="839"/>
        <end position="855"/>
    </location>
</feature>
<reference evidence="6 7" key="1">
    <citation type="submission" date="2009-12" db="EMBL/GenBank/DDBJ databases">
        <title>The Genome Sequence of Anolis carolinensis (Green Anole Lizard).</title>
        <authorList>
            <consortium name="The Genome Sequencing Platform"/>
            <person name="Di Palma F."/>
            <person name="Alfoldi J."/>
            <person name="Heiman D."/>
            <person name="Young S."/>
            <person name="Grabherr M."/>
            <person name="Johnson J."/>
            <person name="Lander E.S."/>
            <person name="Lindblad-Toh K."/>
        </authorList>
    </citation>
    <scope>NUCLEOTIDE SEQUENCE [LARGE SCALE GENOMIC DNA]</scope>
    <source>
        <strain evidence="6 7">JBL SC #1</strain>
    </source>
</reference>
<proteinExistence type="inferred from homology"/>
<feature type="compositionally biased region" description="Low complexity" evidence="4">
    <location>
        <begin position="146"/>
        <end position="163"/>
    </location>
</feature>
<feature type="compositionally biased region" description="Basic and acidic residues" evidence="4">
    <location>
        <begin position="620"/>
        <end position="630"/>
    </location>
</feature>
<feature type="compositionally biased region" description="Polar residues" evidence="4">
    <location>
        <begin position="772"/>
        <end position="784"/>
    </location>
</feature>
<sequence length="1098" mass="122294">SEDTCRALSEQYHQLEQAMGQVAEAWLECQKRIDDYVDEEVAMRTKQRFLKEDWEVFKQRHFIDQLNGGKAVSGENNFTDTMRHLLSSQLNISDCPNCNYRHRCTCDDCSLSHILMCGIMDSPVTEDIHNNHLPLQIDSAPDCLSESHLSSMSSGSSGSSSGSPFTVQQRERLKPILNENSSGPSFNTENEDIEPVSEKPENLCSCNHCDIADIDSASGIHRQLNDCVKSTTLKLKSPHDSSTSSTSSEGEAEKPSAKTSSHLPRIQKGDLMIGSKGTRKDGSKRNSPVPSYPTQQTNQVSTCCECHICKQETIGLSSSDTEQKCLPAGHQFKIPEKTVHPGLHLYPHIHGQMPLPTVPHLSPTLHTSFYTAPPLAQNKALLQNHTNNQPMLNTSFQDHIYSNGFGSTTDWKSSEFLSIWESEVMNEKNWYASNFLQDELPGEGNVMVASSAAEPNPNILPVTTGNEGMAVTDSKKKENMLKKKCLYHFQDAFMHNNKVVMATSSFKVSSKRSSSLGDVFHSISSEDHRCSASATPQNSSTTLAPLSSLSPGVLSPTSAPHLPGSGIPSFSRTSTTAPSFVDANLGLYPTTVASPSTKDSLVSTASSVCSDPDCEGQHCEHSDLYDHPQYDGEESQDEDSCSEHSSSTSTSTNQKEGKYCDCCYCEFFGHGGPPAAPTSRNYAEMREKLRLRLTKRKEGQPRKPELISDRDDVVDHRKVEDLLQFINSPETKPVSSTRIAKRARHKQKKLEENGSILWQTPSARERKGKKSQVGTESGTQQQRQQIEHQGDEAQQLQTIKKKKKRANTSCEKVKIVTQNCEAMRKPSSGASESLQSELLGKREIPSDSLSKHTDDVEQGPASENFCEPCDPTKDRDSQLLFKTEMTVKSHEPLSLLLNIMHNHTEDNSKEQITQISKLFAQQLKKPCKGTDSQPRIKNKMKSKLKVTDLQSHAASQKEEKKVSAKKSKQMNPVTKSSFVRTSFFPSEQLHNKQLLQDSSQPKVKSKKNKKKSDKGSSSIGKAQYVYYPVSFSVPIVFQIKNDVFLPKDVDLDSVEMDETEREVEYFKRFCLDSARQTRQRLSVNWSNFTLKKATFAAH</sequence>
<dbReference type="PANTHER" id="PTHR15109:SF2">
    <property type="entry name" value="PROTEIN FAM193A"/>
    <property type="match status" value="1"/>
</dbReference>
<dbReference type="PANTHER" id="PTHR15109">
    <property type="entry name" value="AGAP004327-PA"/>
    <property type="match status" value="1"/>
</dbReference>
<organism evidence="6 7">
    <name type="scientific">Anolis carolinensis</name>
    <name type="common">Green anole</name>
    <name type="synonym">American chameleon</name>
    <dbReference type="NCBI Taxonomy" id="28377"/>
    <lineage>
        <taxon>Eukaryota</taxon>
        <taxon>Metazoa</taxon>
        <taxon>Chordata</taxon>
        <taxon>Craniata</taxon>
        <taxon>Vertebrata</taxon>
        <taxon>Euteleostomi</taxon>
        <taxon>Lepidosauria</taxon>
        <taxon>Squamata</taxon>
        <taxon>Bifurcata</taxon>
        <taxon>Unidentata</taxon>
        <taxon>Episquamata</taxon>
        <taxon>Toxicofera</taxon>
        <taxon>Iguania</taxon>
        <taxon>Dactyloidae</taxon>
        <taxon>Anolis</taxon>
    </lineage>
</organism>
<keyword evidence="3" id="KW-0175">Coiled coil</keyword>
<comment type="similarity">
    <text evidence="1">Belongs to the FAM193 family.</text>
</comment>
<name>G1KA90_ANOCA</name>
<dbReference type="InterPro" id="IPR029717">
    <property type="entry name" value="FAM193"/>
</dbReference>
<dbReference type="InParanoid" id="G1KA90"/>
<evidence type="ECO:0000256" key="4">
    <source>
        <dbReference type="SAM" id="MobiDB-lite"/>
    </source>
</evidence>
<feature type="compositionally biased region" description="Acidic residues" evidence="4">
    <location>
        <begin position="631"/>
        <end position="640"/>
    </location>
</feature>
<feature type="compositionally biased region" description="Basic residues" evidence="4">
    <location>
        <begin position="1003"/>
        <end position="1012"/>
    </location>
</feature>
<feature type="region of interest" description="Disordered" evidence="4">
    <location>
        <begin position="925"/>
        <end position="973"/>
    </location>
</feature>
<feature type="compositionally biased region" description="Polar residues" evidence="4">
    <location>
        <begin position="285"/>
        <end position="296"/>
    </location>
</feature>
<dbReference type="eggNOG" id="ENOG502QVAZ">
    <property type="taxonomic scope" value="Eukaryota"/>
</dbReference>
<evidence type="ECO:0000256" key="1">
    <source>
        <dbReference type="ARBA" id="ARBA00009689"/>
    </source>
</evidence>
<evidence type="ECO:0000256" key="3">
    <source>
        <dbReference type="ARBA" id="ARBA00023054"/>
    </source>
</evidence>
<feature type="region of interest" description="Disordered" evidence="4">
    <location>
        <begin position="823"/>
        <end position="870"/>
    </location>
</feature>
<dbReference type="Bgee" id="ENSACAG00000002137">
    <property type="expression patterns" value="Expressed in forelimb bud and 13 other cell types or tissues"/>
</dbReference>
<evidence type="ECO:0000259" key="5">
    <source>
        <dbReference type="Pfam" id="PF15914"/>
    </source>
</evidence>
<dbReference type="Proteomes" id="UP000001646">
    <property type="component" value="Chromosome 4"/>
</dbReference>
<dbReference type="GeneTree" id="ENSGT00390000000973"/>